<dbReference type="OrthoDB" id="5654997at2759"/>
<reference evidence="2 3" key="1">
    <citation type="submission" date="2009-11" db="EMBL/GenBank/DDBJ databases">
        <title>Annotation of Allomyces macrogynus ATCC 38327.</title>
        <authorList>
            <consortium name="The Broad Institute Genome Sequencing Platform"/>
            <person name="Russ C."/>
            <person name="Cuomo C."/>
            <person name="Burger G."/>
            <person name="Gray M.W."/>
            <person name="Holland P.W.H."/>
            <person name="King N."/>
            <person name="Lang F.B.F."/>
            <person name="Roger A.J."/>
            <person name="Ruiz-Trillo I."/>
            <person name="Young S.K."/>
            <person name="Zeng Q."/>
            <person name="Gargeya S."/>
            <person name="Fitzgerald M."/>
            <person name="Haas B."/>
            <person name="Abouelleil A."/>
            <person name="Alvarado L."/>
            <person name="Arachchi H.M."/>
            <person name="Berlin A."/>
            <person name="Chapman S.B."/>
            <person name="Gearin G."/>
            <person name="Goldberg J."/>
            <person name="Griggs A."/>
            <person name="Gujja S."/>
            <person name="Hansen M."/>
            <person name="Heiman D."/>
            <person name="Howarth C."/>
            <person name="Larimer J."/>
            <person name="Lui A."/>
            <person name="MacDonald P.J.P."/>
            <person name="McCowen C."/>
            <person name="Montmayeur A."/>
            <person name="Murphy C."/>
            <person name="Neiman D."/>
            <person name="Pearson M."/>
            <person name="Priest M."/>
            <person name="Roberts A."/>
            <person name="Saif S."/>
            <person name="Shea T."/>
            <person name="Sisk P."/>
            <person name="Stolte C."/>
            <person name="Sykes S."/>
            <person name="Wortman J."/>
            <person name="Nusbaum C."/>
            <person name="Birren B."/>
        </authorList>
    </citation>
    <scope>NUCLEOTIDE SEQUENCE [LARGE SCALE GENOMIC DNA]</scope>
    <source>
        <strain evidence="2 3">ATCC 38327</strain>
    </source>
</reference>
<feature type="compositionally biased region" description="Low complexity" evidence="1">
    <location>
        <begin position="248"/>
        <end position="267"/>
    </location>
</feature>
<accession>A0A0L0SAH8</accession>
<feature type="compositionally biased region" description="Basic and acidic residues" evidence="1">
    <location>
        <begin position="1"/>
        <end position="16"/>
    </location>
</feature>
<evidence type="ECO:0000313" key="2">
    <source>
        <dbReference type="EMBL" id="KNE59442.1"/>
    </source>
</evidence>
<dbReference type="Proteomes" id="UP000054350">
    <property type="component" value="Unassembled WGS sequence"/>
</dbReference>
<keyword evidence="3" id="KW-1185">Reference proteome</keyword>
<reference evidence="3" key="2">
    <citation type="submission" date="2009-11" db="EMBL/GenBank/DDBJ databases">
        <title>The Genome Sequence of Allomyces macrogynus strain ATCC 38327.</title>
        <authorList>
            <consortium name="The Broad Institute Genome Sequencing Platform"/>
            <person name="Russ C."/>
            <person name="Cuomo C."/>
            <person name="Shea T."/>
            <person name="Young S.K."/>
            <person name="Zeng Q."/>
            <person name="Koehrsen M."/>
            <person name="Haas B."/>
            <person name="Borodovsky M."/>
            <person name="Guigo R."/>
            <person name="Alvarado L."/>
            <person name="Berlin A."/>
            <person name="Borenstein D."/>
            <person name="Chen Z."/>
            <person name="Engels R."/>
            <person name="Freedman E."/>
            <person name="Gellesch M."/>
            <person name="Goldberg J."/>
            <person name="Griggs A."/>
            <person name="Gujja S."/>
            <person name="Heiman D."/>
            <person name="Hepburn T."/>
            <person name="Howarth C."/>
            <person name="Jen D."/>
            <person name="Larson L."/>
            <person name="Lewis B."/>
            <person name="Mehta T."/>
            <person name="Park D."/>
            <person name="Pearson M."/>
            <person name="Roberts A."/>
            <person name="Saif S."/>
            <person name="Shenoy N."/>
            <person name="Sisk P."/>
            <person name="Stolte C."/>
            <person name="Sykes S."/>
            <person name="Walk T."/>
            <person name="White J."/>
            <person name="Yandava C."/>
            <person name="Burger G."/>
            <person name="Gray M.W."/>
            <person name="Holland P.W.H."/>
            <person name="King N."/>
            <person name="Lang F.B.F."/>
            <person name="Roger A.J."/>
            <person name="Ruiz-Trillo I."/>
            <person name="Lander E."/>
            <person name="Nusbaum C."/>
        </authorList>
    </citation>
    <scope>NUCLEOTIDE SEQUENCE [LARGE SCALE GENOMIC DNA]</scope>
    <source>
        <strain evidence="3">ATCC 38327</strain>
    </source>
</reference>
<feature type="region of interest" description="Disordered" evidence="1">
    <location>
        <begin position="206"/>
        <end position="304"/>
    </location>
</feature>
<evidence type="ECO:0000313" key="3">
    <source>
        <dbReference type="Proteomes" id="UP000054350"/>
    </source>
</evidence>
<organism evidence="2 3">
    <name type="scientific">Allomyces macrogynus (strain ATCC 38327)</name>
    <name type="common">Allomyces javanicus var. macrogynus</name>
    <dbReference type="NCBI Taxonomy" id="578462"/>
    <lineage>
        <taxon>Eukaryota</taxon>
        <taxon>Fungi</taxon>
        <taxon>Fungi incertae sedis</taxon>
        <taxon>Blastocladiomycota</taxon>
        <taxon>Blastocladiomycetes</taxon>
        <taxon>Blastocladiales</taxon>
        <taxon>Blastocladiaceae</taxon>
        <taxon>Allomyces</taxon>
    </lineage>
</organism>
<name>A0A0L0SAH8_ALLM3</name>
<evidence type="ECO:0000256" key="1">
    <source>
        <dbReference type="SAM" id="MobiDB-lite"/>
    </source>
</evidence>
<dbReference type="EMBL" id="GG745334">
    <property type="protein sequence ID" value="KNE59442.1"/>
    <property type="molecule type" value="Genomic_DNA"/>
</dbReference>
<feature type="region of interest" description="Disordered" evidence="1">
    <location>
        <begin position="1"/>
        <end position="56"/>
    </location>
</feature>
<protein>
    <submittedName>
        <fullName evidence="2">Uncharacterized protein</fullName>
    </submittedName>
</protein>
<feature type="compositionally biased region" description="Basic and acidic residues" evidence="1">
    <location>
        <begin position="236"/>
        <end position="245"/>
    </location>
</feature>
<sequence length="368" mass="41298">MLLEMERLRGRTKSTERSPSSARPKEGERIASRPDSSVRRAASRSPRRRSADNTGIKMDMMIFNEQKSRFRRTVASPRVPTTFSLSTTATRQYDAVNALFLALQAHFPPTSARHVCLTHDRALYAHIVGDVVRFQADITPHVTSRSLASHIRAATYFYLHRVAVAFHQPTMTRPPLVKGDPTAPAAFHHRLSLMHMYGRIVKHLERRNAQTGAEEREERGRSASPSRHTRPSSAQHRAENDERGRGQSPTARARSSGSRPGSSSPTRLLGSRNPSRSPTRGLSLDRHRAQLQPQTPDSIELDPDLPDECAVDAQFDWRLVCHAESVLVDLATWHGMTASVPSKHDRMWPTHSINLAVPLPRLFLALPR</sequence>
<dbReference type="AlphaFoldDB" id="A0A0L0SAH8"/>
<proteinExistence type="predicted"/>
<gene>
    <name evidence="2" type="ORF">AMAG_03720</name>
</gene>
<dbReference type="VEuPathDB" id="FungiDB:AMAG_03720"/>
<feature type="compositionally biased region" description="Basic and acidic residues" evidence="1">
    <location>
        <begin position="206"/>
        <end position="221"/>
    </location>
</feature>
<feature type="compositionally biased region" description="Basic and acidic residues" evidence="1">
    <location>
        <begin position="23"/>
        <end position="38"/>
    </location>
</feature>